<reference evidence="7" key="2">
    <citation type="submission" date="2014-07" db="EMBL/GenBank/DDBJ databases">
        <authorList>
            <person name="Hull J."/>
        </authorList>
    </citation>
    <scope>NUCLEOTIDE SEQUENCE</scope>
</reference>
<dbReference type="InterPro" id="IPR029428">
    <property type="entry name" value="MCRIP"/>
</dbReference>
<dbReference type="AlphaFoldDB" id="A0A0A9YRV3"/>
<comment type="subcellular location">
    <subcellularLocation>
        <location evidence="2">Cytoplasm</location>
        <location evidence="2">Stress granule</location>
    </subcellularLocation>
    <subcellularLocation>
        <location evidence="1">Nucleus</location>
    </subcellularLocation>
</comment>
<dbReference type="GO" id="GO:0010494">
    <property type="term" value="C:cytoplasmic stress granule"/>
    <property type="evidence" value="ECO:0007669"/>
    <property type="project" value="UniProtKB-SubCell"/>
</dbReference>
<reference evidence="8" key="3">
    <citation type="submission" date="2014-09" db="EMBL/GenBank/DDBJ databases">
        <authorList>
            <person name="Magalhaes I.L.F."/>
            <person name="Oliveira U."/>
            <person name="Santos F.R."/>
            <person name="Vidigal T.H.D.A."/>
            <person name="Brescovit A.D."/>
            <person name="Santos A.J."/>
        </authorList>
    </citation>
    <scope>NUCLEOTIDE SEQUENCE</scope>
</reference>
<proteinExistence type="inferred from homology"/>
<feature type="compositionally biased region" description="Polar residues" evidence="6">
    <location>
        <begin position="38"/>
        <end position="65"/>
    </location>
</feature>
<protein>
    <submittedName>
        <fullName evidence="9">Protein FAM195A</fullName>
    </submittedName>
</protein>
<accession>A0A0A9YRV3</accession>
<name>A0A0A9YRV3_LYGHE</name>
<dbReference type="EMBL" id="GBHO01011344">
    <property type="protein sequence ID" value="JAG32260.1"/>
    <property type="molecule type" value="Transcribed_RNA"/>
</dbReference>
<evidence type="ECO:0000256" key="4">
    <source>
        <dbReference type="ARBA" id="ARBA00022490"/>
    </source>
</evidence>
<dbReference type="EMBL" id="GBRD01009795">
    <property type="protein sequence ID" value="JAG56029.1"/>
    <property type="molecule type" value="Transcribed_RNA"/>
</dbReference>
<dbReference type="GO" id="GO:0005634">
    <property type="term" value="C:nucleus"/>
    <property type="evidence" value="ECO:0007669"/>
    <property type="project" value="UniProtKB-SubCell"/>
</dbReference>
<sequence>MYTVAKAPIKIVTKTRRGINQNIENLRDTKKNHEENGDLSSSDPKPYFQPTNGKKSHSLRTQQEAISPQHEELIKYIYESWNSVCQESEEENAEEKNGSSKVVYYHIAEPSSELKDFTPFDLESWWGKRLFNTITKSIP</sequence>
<evidence type="ECO:0000313" key="9">
    <source>
        <dbReference type="EMBL" id="JAQ04653.1"/>
    </source>
</evidence>
<evidence type="ECO:0000256" key="1">
    <source>
        <dbReference type="ARBA" id="ARBA00004123"/>
    </source>
</evidence>
<gene>
    <name evidence="9" type="primary">FAM195A</name>
    <name evidence="7" type="ORF">CM83_55920</name>
    <name evidence="9" type="ORF">g.57692</name>
</gene>
<feature type="region of interest" description="Disordered" evidence="6">
    <location>
        <begin position="22"/>
        <end position="65"/>
    </location>
</feature>
<evidence type="ECO:0000313" key="7">
    <source>
        <dbReference type="EMBL" id="JAG32260.1"/>
    </source>
</evidence>
<evidence type="ECO:0000256" key="3">
    <source>
        <dbReference type="ARBA" id="ARBA00010821"/>
    </source>
</evidence>
<reference evidence="7" key="1">
    <citation type="journal article" date="2014" name="PLoS ONE">
        <title>Transcriptome-Based Identification of ABC Transporters in the Western Tarnished Plant Bug Lygus hesperus.</title>
        <authorList>
            <person name="Hull J.J."/>
            <person name="Chaney K."/>
            <person name="Geib S.M."/>
            <person name="Fabrick J.A."/>
            <person name="Brent C.S."/>
            <person name="Walsh D."/>
            <person name="Lavine L.C."/>
        </authorList>
    </citation>
    <scope>NUCLEOTIDE SEQUENCE</scope>
</reference>
<dbReference type="EMBL" id="GDHC01013976">
    <property type="protein sequence ID" value="JAQ04653.1"/>
    <property type="molecule type" value="Transcribed_RNA"/>
</dbReference>
<feature type="compositionally biased region" description="Basic and acidic residues" evidence="6">
    <location>
        <begin position="25"/>
        <end position="36"/>
    </location>
</feature>
<comment type="similarity">
    <text evidence="3">Belongs to the MCRIP family.</text>
</comment>
<evidence type="ECO:0000256" key="6">
    <source>
        <dbReference type="SAM" id="MobiDB-lite"/>
    </source>
</evidence>
<evidence type="ECO:0000256" key="2">
    <source>
        <dbReference type="ARBA" id="ARBA00004210"/>
    </source>
</evidence>
<reference evidence="9" key="4">
    <citation type="journal article" date="2016" name="Gigascience">
        <title>De novo construction of an expanded transcriptome assembly for the western tarnished plant bug, Lygus hesperus.</title>
        <authorList>
            <person name="Tassone E.E."/>
            <person name="Geib S.M."/>
            <person name="Hall B."/>
            <person name="Fabrick J.A."/>
            <person name="Brent C.S."/>
            <person name="Hull J.J."/>
        </authorList>
    </citation>
    <scope>NUCLEOTIDE SEQUENCE</scope>
</reference>
<dbReference type="Pfam" id="PF14799">
    <property type="entry name" value="FAM195"/>
    <property type="match status" value="1"/>
</dbReference>
<organism evidence="7">
    <name type="scientific">Lygus hesperus</name>
    <name type="common">Western plant bug</name>
    <dbReference type="NCBI Taxonomy" id="30085"/>
    <lineage>
        <taxon>Eukaryota</taxon>
        <taxon>Metazoa</taxon>
        <taxon>Ecdysozoa</taxon>
        <taxon>Arthropoda</taxon>
        <taxon>Hexapoda</taxon>
        <taxon>Insecta</taxon>
        <taxon>Pterygota</taxon>
        <taxon>Neoptera</taxon>
        <taxon>Paraneoptera</taxon>
        <taxon>Hemiptera</taxon>
        <taxon>Heteroptera</taxon>
        <taxon>Panheteroptera</taxon>
        <taxon>Cimicomorpha</taxon>
        <taxon>Miridae</taxon>
        <taxon>Mirini</taxon>
        <taxon>Lygus</taxon>
    </lineage>
</organism>
<keyword evidence="5" id="KW-0539">Nucleus</keyword>
<keyword evidence="4" id="KW-0963">Cytoplasm</keyword>
<evidence type="ECO:0000256" key="5">
    <source>
        <dbReference type="ARBA" id="ARBA00023242"/>
    </source>
</evidence>
<evidence type="ECO:0000313" key="8">
    <source>
        <dbReference type="EMBL" id="JAG56029.1"/>
    </source>
</evidence>